<dbReference type="AlphaFoldDB" id="A0A7W7F7Z1"/>
<dbReference type="RefSeq" id="WP_243452003.1">
    <property type="nucleotide sequence ID" value="NZ_JACHNZ010000078.1"/>
</dbReference>
<feature type="region of interest" description="Disordered" evidence="1">
    <location>
        <begin position="1"/>
        <end position="28"/>
    </location>
</feature>
<keyword evidence="3" id="KW-1185">Reference proteome</keyword>
<gene>
    <name evidence="2" type="ORF">GGQ98_003624</name>
</gene>
<dbReference type="EMBL" id="JACHNZ010000078">
    <property type="protein sequence ID" value="MBB4633966.1"/>
    <property type="molecule type" value="Genomic_DNA"/>
</dbReference>
<organism evidence="2 3">
    <name type="scientific">Sphingosinicella soli</name>
    <dbReference type="NCBI Taxonomy" id="333708"/>
    <lineage>
        <taxon>Bacteria</taxon>
        <taxon>Pseudomonadati</taxon>
        <taxon>Pseudomonadota</taxon>
        <taxon>Alphaproteobacteria</taxon>
        <taxon>Sphingomonadales</taxon>
        <taxon>Sphingosinicellaceae</taxon>
        <taxon>Sphingosinicella</taxon>
    </lineage>
</organism>
<evidence type="ECO:0000313" key="2">
    <source>
        <dbReference type="EMBL" id="MBB4633966.1"/>
    </source>
</evidence>
<sequence>MNVDQTRHQRTATAFDHPSLRPGLDRGANRRDDIALHQHIRWPGQTVRTTIEDTDIPKQGLPFGLYAVFSLRRHPQYNSEENGHHLLPNTPFSHRASPPVRDSAYLHFKKAAIMAPGHCISMTALRQRGVEAAAAVLFCFNGAYHFTPR</sequence>
<name>A0A7W7F7Z1_9SPHN</name>
<protein>
    <submittedName>
        <fullName evidence="2">Uncharacterized protein</fullName>
    </submittedName>
</protein>
<evidence type="ECO:0000313" key="3">
    <source>
        <dbReference type="Proteomes" id="UP000566324"/>
    </source>
</evidence>
<reference evidence="2 3" key="1">
    <citation type="submission" date="2020-08" db="EMBL/GenBank/DDBJ databases">
        <title>Genomic Encyclopedia of Type Strains, Phase IV (KMG-IV): sequencing the most valuable type-strain genomes for metagenomic binning, comparative biology and taxonomic classification.</title>
        <authorList>
            <person name="Goeker M."/>
        </authorList>
    </citation>
    <scope>NUCLEOTIDE SEQUENCE [LARGE SCALE GENOMIC DNA]</scope>
    <source>
        <strain evidence="2 3">DSM 17328</strain>
    </source>
</reference>
<proteinExistence type="predicted"/>
<comment type="caution">
    <text evidence="2">The sequence shown here is derived from an EMBL/GenBank/DDBJ whole genome shotgun (WGS) entry which is preliminary data.</text>
</comment>
<accession>A0A7W7F7Z1</accession>
<evidence type="ECO:0000256" key="1">
    <source>
        <dbReference type="SAM" id="MobiDB-lite"/>
    </source>
</evidence>
<dbReference type="Proteomes" id="UP000566324">
    <property type="component" value="Unassembled WGS sequence"/>
</dbReference>